<evidence type="ECO:0000313" key="3">
    <source>
        <dbReference type="EMBL" id="TWQ47985.1"/>
    </source>
</evidence>
<dbReference type="PANTHER" id="PTHR30258">
    <property type="entry name" value="TYPE II SECRETION SYSTEM PROTEIN GSPE-RELATED"/>
    <property type="match status" value="1"/>
</dbReference>
<comment type="caution">
    <text evidence="3">The sequence shown here is derived from an EMBL/GenBank/DDBJ whole genome shotgun (WGS) entry which is preliminary data.</text>
</comment>
<dbReference type="InterPro" id="IPR037257">
    <property type="entry name" value="T2SS_E_N_sf"/>
</dbReference>
<proteinExistence type="predicted"/>
<feature type="domain" description="Type II secretion system protein GspE N-terminal" evidence="2">
    <location>
        <begin position="67"/>
        <end position="151"/>
    </location>
</feature>
<dbReference type="InterPro" id="IPR007831">
    <property type="entry name" value="T2SS_GspE_N"/>
</dbReference>
<dbReference type="Gene3D" id="3.30.300.160">
    <property type="entry name" value="Type II secretion system, protein E, N-terminal domain"/>
    <property type="match status" value="1"/>
</dbReference>
<dbReference type="SUPFAM" id="SSF160246">
    <property type="entry name" value="EspE N-terminal domain-like"/>
    <property type="match status" value="1"/>
</dbReference>
<evidence type="ECO:0000313" key="4">
    <source>
        <dbReference type="Proteomes" id="UP000320455"/>
    </source>
</evidence>
<dbReference type="Pfam" id="PF05157">
    <property type="entry name" value="MshEN"/>
    <property type="match status" value="1"/>
</dbReference>
<evidence type="ECO:0000259" key="2">
    <source>
        <dbReference type="Pfam" id="PF05157"/>
    </source>
</evidence>
<feature type="region of interest" description="Disordered" evidence="1">
    <location>
        <begin position="154"/>
        <end position="191"/>
    </location>
</feature>
<dbReference type="AlphaFoldDB" id="A0ABD7S505"/>
<sequence length="191" mass="20263">MSVAGAANLVGITGIARRLVQDGALEELAARAAMDQAAVAKVPLPQWFAEKKLVSAAQLAAANAVEFGMPLMDVSVFDSSQNAVKLVSEELLQKHQVLPLFKRGNRLFVGVSNPTQTRALDDIKFHTNLVVEAILVDEDQIRRTLEQWQASNASLGSSLGNDDDEMGDLDVSTGDEDMGAGGDSGVDARGD</sequence>
<feature type="non-terminal residue" evidence="3">
    <location>
        <position position="191"/>
    </location>
</feature>
<dbReference type="Proteomes" id="UP000320455">
    <property type="component" value="Unassembled WGS sequence"/>
</dbReference>
<dbReference type="PANTHER" id="PTHR30258:SF1">
    <property type="entry name" value="PROTEIN TRANSPORT PROTEIN HOFB HOMOLOG"/>
    <property type="match status" value="1"/>
</dbReference>
<reference evidence="4" key="1">
    <citation type="journal article" date="2020" name="Phytopathology">
        <title>Genomic acquisitions in emerging populations of Xanthomonas vasicola pv. vasculorum infecting corn in the U.S. and Argentina.</title>
        <authorList>
            <person name="Perez-Quintero A.L."/>
        </authorList>
    </citation>
    <scope>NUCLEOTIDE SEQUENCE [LARGE SCALE GENOMIC DNA]</scope>
    <source>
        <strain evidence="4">Xvh-L</strain>
    </source>
</reference>
<dbReference type="EMBL" id="VOCK01000129">
    <property type="protein sequence ID" value="TWQ47985.1"/>
    <property type="molecule type" value="Genomic_DNA"/>
</dbReference>
<gene>
    <name evidence="3" type="ORF">FQK01_23795</name>
</gene>
<keyword evidence="4" id="KW-1185">Reference proteome</keyword>
<protein>
    <submittedName>
        <fullName evidence="3">Type IV-A pilus assembly ATPase PilB</fullName>
    </submittedName>
</protein>
<accession>A0ABD7S505</accession>
<dbReference type="FunFam" id="3.30.300.160:FF:000003">
    <property type="entry name" value="Type IV-A pilus assembly ATPase PilB"/>
    <property type="match status" value="1"/>
</dbReference>
<organism evidence="3 4">
    <name type="scientific">Xanthomonas vasicola</name>
    <dbReference type="NCBI Taxonomy" id="56459"/>
    <lineage>
        <taxon>Bacteria</taxon>
        <taxon>Pseudomonadati</taxon>
        <taxon>Pseudomonadota</taxon>
        <taxon>Gammaproteobacteria</taxon>
        <taxon>Lysobacterales</taxon>
        <taxon>Lysobacteraceae</taxon>
        <taxon>Xanthomonas</taxon>
    </lineage>
</organism>
<name>A0ABD7S505_XANVA</name>
<evidence type="ECO:0000256" key="1">
    <source>
        <dbReference type="SAM" id="MobiDB-lite"/>
    </source>
</evidence>
<feature type="compositionally biased region" description="Acidic residues" evidence="1">
    <location>
        <begin position="161"/>
        <end position="178"/>
    </location>
</feature>